<protein>
    <submittedName>
        <fullName evidence="1">Heat shock protein HslJ</fullName>
    </submittedName>
</protein>
<keyword evidence="1" id="KW-0346">Stress response</keyword>
<accession>A0ABU2B6C2</accession>
<evidence type="ECO:0000313" key="2">
    <source>
        <dbReference type="Proteomes" id="UP001183619"/>
    </source>
</evidence>
<dbReference type="EMBL" id="JAVDYF010000001">
    <property type="protein sequence ID" value="MDR7354155.1"/>
    <property type="molecule type" value="Genomic_DNA"/>
</dbReference>
<keyword evidence="2" id="KW-1185">Reference proteome</keyword>
<proteinExistence type="predicted"/>
<evidence type="ECO:0000313" key="1">
    <source>
        <dbReference type="EMBL" id="MDR7354155.1"/>
    </source>
</evidence>
<sequence length="190" mass="20377">MLTKLLALIVSVFSAIAAFLGGTIGPVIPSNPALAGSAKFIDNYHVGSPLEVTLPADAQPVDAENLGKVRRGTWISTQRPTTTAISFEEIGDVDTDGIKEELNNQLPADLQLITGVTGCNSGYRFVWFDNATLRMSTTGMLTDKACSPLENARQKELLSFLEARPVAHLDGQGTLYLVRPDGVATSFARR</sequence>
<name>A0ABU2B6C2_9CORY</name>
<organism evidence="1 2">
    <name type="scientific">Corynebacterium felinum</name>
    <dbReference type="NCBI Taxonomy" id="131318"/>
    <lineage>
        <taxon>Bacteria</taxon>
        <taxon>Bacillati</taxon>
        <taxon>Actinomycetota</taxon>
        <taxon>Actinomycetes</taxon>
        <taxon>Mycobacteriales</taxon>
        <taxon>Corynebacteriaceae</taxon>
        <taxon>Corynebacterium</taxon>
    </lineage>
</organism>
<dbReference type="RefSeq" id="WP_277104278.1">
    <property type="nucleotide sequence ID" value="NZ_BAAAJS010000030.1"/>
</dbReference>
<comment type="caution">
    <text evidence="1">The sequence shown here is derived from an EMBL/GenBank/DDBJ whole genome shotgun (WGS) entry which is preliminary data.</text>
</comment>
<gene>
    <name evidence="1" type="ORF">J2S37_000693</name>
</gene>
<dbReference type="InterPro" id="IPR038670">
    <property type="entry name" value="HslJ-like_sf"/>
</dbReference>
<dbReference type="Proteomes" id="UP001183619">
    <property type="component" value="Unassembled WGS sequence"/>
</dbReference>
<dbReference type="Gene3D" id="2.40.128.270">
    <property type="match status" value="1"/>
</dbReference>
<reference evidence="1 2" key="1">
    <citation type="submission" date="2023-07" db="EMBL/GenBank/DDBJ databases">
        <title>Sequencing the genomes of 1000 actinobacteria strains.</title>
        <authorList>
            <person name="Klenk H.-P."/>
        </authorList>
    </citation>
    <scope>NUCLEOTIDE SEQUENCE [LARGE SCALE GENOMIC DNA]</scope>
    <source>
        <strain evidence="1 2">DSM 44508</strain>
    </source>
</reference>